<name>A0ABR0RJX9_9EURO</name>
<feature type="compositionally biased region" description="Basic and acidic residues" evidence="1">
    <location>
        <begin position="1"/>
        <end position="20"/>
    </location>
</feature>
<organism evidence="2 3">
    <name type="scientific">Knufia obscura</name>
    <dbReference type="NCBI Taxonomy" id="1635080"/>
    <lineage>
        <taxon>Eukaryota</taxon>
        <taxon>Fungi</taxon>
        <taxon>Dikarya</taxon>
        <taxon>Ascomycota</taxon>
        <taxon>Pezizomycotina</taxon>
        <taxon>Eurotiomycetes</taxon>
        <taxon>Chaetothyriomycetidae</taxon>
        <taxon>Chaetothyriales</taxon>
        <taxon>Trichomeriaceae</taxon>
        <taxon>Knufia</taxon>
    </lineage>
</organism>
<sequence>MTGAREDSEPQKAGRCDGHRSALPIRSVYPHATFSIGKARLPPGGRAYGHKPDTQVTINLGLESDQKTTEPKVLARLGEPYGREGISVDDIMLPAVLVNRRRIMLKELKLAGAETSEDDGCETDAEAMSEIAESLPSHDPNDDDDDGMSIKSDDDDDLIHEETEESDVEVVDGEGDAIDEEGAGESELEAQNEGKASAEESDLYADTVTAVRSKPHKKKPAMSAMQMYRAQRREARSKLEERVRFRAKGTRPATSQEEEGQVGESMRWLKSSFDPLLHSFVADMVRQILGSILRGARVEQDQGRGSSAQLRSVVKRSAEPSEEGELNEVKVEDQKRNVVKRPAEPSEERRSKKVKVEDGKTRFMRSVPKHH</sequence>
<evidence type="ECO:0000256" key="1">
    <source>
        <dbReference type="SAM" id="MobiDB-lite"/>
    </source>
</evidence>
<keyword evidence="3" id="KW-1185">Reference proteome</keyword>
<proteinExistence type="predicted"/>
<protein>
    <submittedName>
        <fullName evidence="2">Uncharacterized protein</fullName>
    </submittedName>
</protein>
<feature type="region of interest" description="Disordered" evidence="1">
    <location>
        <begin position="296"/>
        <end position="371"/>
    </location>
</feature>
<feature type="compositionally biased region" description="Acidic residues" evidence="1">
    <location>
        <begin position="179"/>
        <end position="190"/>
    </location>
</feature>
<evidence type="ECO:0000313" key="3">
    <source>
        <dbReference type="Proteomes" id="UP001334248"/>
    </source>
</evidence>
<dbReference type="Proteomes" id="UP001334248">
    <property type="component" value="Unassembled WGS sequence"/>
</dbReference>
<reference evidence="2 3" key="1">
    <citation type="journal article" date="2023" name="Res Sq">
        <title>Genomic and morphological characterization of Knufia obscura isolated from the Mars 2020 spacecraft assembly facility.</title>
        <authorList>
            <person name="Chander A.M."/>
            <person name="Teixeira M.M."/>
            <person name="Singh N.K."/>
            <person name="Williams M.P."/>
            <person name="Parker C.W."/>
            <person name="Leo P."/>
            <person name="Stajich J.E."/>
            <person name="Torok T."/>
            <person name="Tighe S."/>
            <person name="Mason C.E."/>
            <person name="Venkateswaran K."/>
        </authorList>
    </citation>
    <scope>NUCLEOTIDE SEQUENCE [LARGE SCALE GENOMIC DNA]</scope>
    <source>
        <strain evidence="2 3">CCFEE 5817</strain>
    </source>
</reference>
<feature type="compositionally biased region" description="Basic and acidic residues" evidence="1">
    <location>
        <begin position="231"/>
        <end position="244"/>
    </location>
</feature>
<feature type="compositionally biased region" description="Basic and acidic residues" evidence="1">
    <location>
        <begin position="327"/>
        <end position="361"/>
    </location>
</feature>
<feature type="compositionally biased region" description="Acidic residues" evidence="1">
    <location>
        <begin position="141"/>
        <end position="154"/>
    </location>
</feature>
<feature type="region of interest" description="Disordered" evidence="1">
    <location>
        <begin position="1"/>
        <end position="22"/>
    </location>
</feature>
<dbReference type="RefSeq" id="XP_064728986.1">
    <property type="nucleotide sequence ID" value="XM_064875721.1"/>
</dbReference>
<evidence type="ECO:0000313" key="2">
    <source>
        <dbReference type="EMBL" id="KAK5940896.1"/>
    </source>
</evidence>
<dbReference type="EMBL" id="JAVHJV010000008">
    <property type="protein sequence ID" value="KAK5940896.1"/>
    <property type="molecule type" value="Genomic_DNA"/>
</dbReference>
<accession>A0ABR0RJX9</accession>
<feature type="region of interest" description="Disordered" evidence="1">
    <location>
        <begin position="132"/>
        <end position="154"/>
    </location>
</feature>
<gene>
    <name evidence="2" type="ORF">PMZ80_007313</name>
</gene>
<dbReference type="GeneID" id="90000762"/>
<comment type="caution">
    <text evidence="2">The sequence shown here is derived from an EMBL/GenBank/DDBJ whole genome shotgun (WGS) entry which is preliminary data.</text>
</comment>
<feature type="region of interest" description="Disordered" evidence="1">
    <location>
        <begin position="179"/>
        <end position="264"/>
    </location>
</feature>